<sequence length="363" mass="41108">MTTETAPELSAKILAQLEYYFGNVNLQRDRFLQDEMKKDHGWVPIDVLLTFNRLKQITTDKKVIAAALANSEVVDVHEDGEKVRRNPDVPLPENSLEFWQEIKSRTAYVKGFEPTTTLDEIVEFLKPFGNVQNVVMRKTKVTKLFKGSIFATFDDVETAQKFVNSEDAKTWNEKELIRMMQNDYWAKEVAETKERRAAEKNLKQQKKLETIAQSEEAINAVNFVKGQVIKVTGLPTEGVSFALVREFFEKFAPVAYVVREDQSSEAQIRFEGLEENAAVAALEKIKEAGEPLKFQDNEITVSLLEGDEEEKYWADFTKNKAAQIDRNKNRRGGRGGRGGRGNKRAHGGGRGVRNDAKRSKAGA</sequence>
<dbReference type="PROSITE" id="PS51939">
    <property type="entry name" value="XRRM"/>
    <property type="match status" value="1"/>
</dbReference>
<dbReference type="InterPro" id="IPR035979">
    <property type="entry name" value="RBD_domain_sf"/>
</dbReference>
<dbReference type="InterPro" id="IPR036388">
    <property type="entry name" value="WH-like_DNA-bd_sf"/>
</dbReference>
<dbReference type="PROSITE" id="PS50102">
    <property type="entry name" value="RRM"/>
    <property type="match status" value="1"/>
</dbReference>
<dbReference type="Pfam" id="PF05383">
    <property type="entry name" value="La"/>
    <property type="match status" value="1"/>
</dbReference>
<dbReference type="GO" id="GO:0005634">
    <property type="term" value="C:nucleus"/>
    <property type="evidence" value="ECO:0007669"/>
    <property type="project" value="UniProtKB-SubCell"/>
</dbReference>
<keyword evidence="3" id="KW-0539">Nucleus</keyword>
<evidence type="ECO:0000313" key="10">
    <source>
        <dbReference type="WBParaSite" id="Pan_g2172.t1"/>
    </source>
</evidence>
<dbReference type="InterPro" id="IPR006630">
    <property type="entry name" value="La_HTH"/>
</dbReference>
<dbReference type="SMART" id="SM00360">
    <property type="entry name" value="RRM"/>
    <property type="match status" value="1"/>
</dbReference>
<evidence type="ECO:0000256" key="2">
    <source>
        <dbReference type="ARBA" id="ARBA00022884"/>
    </source>
</evidence>
<dbReference type="Gene3D" id="3.30.70.330">
    <property type="match status" value="2"/>
</dbReference>
<feature type="domain" description="HTH La-type RNA-binding" evidence="7">
    <location>
        <begin position="3"/>
        <end position="93"/>
    </location>
</feature>
<dbReference type="PROSITE" id="PS50961">
    <property type="entry name" value="HTH_LA"/>
    <property type="match status" value="1"/>
</dbReference>
<dbReference type="GO" id="GO:0008033">
    <property type="term" value="P:tRNA processing"/>
    <property type="evidence" value="ECO:0007669"/>
    <property type="project" value="TreeGrafter"/>
</dbReference>
<organism evidence="9 10">
    <name type="scientific">Panagrellus redivivus</name>
    <name type="common">Microworm</name>
    <dbReference type="NCBI Taxonomy" id="6233"/>
    <lineage>
        <taxon>Eukaryota</taxon>
        <taxon>Metazoa</taxon>
        <taxon>Ecdysozoa</taxon>
        <taxon>Nematoda</taxon>
        <taxon>Chromadorea</taxon>
        <taxon>Rhabditida</taxon>
        <taxon>Tylenchina</taxon>
        <taxon>Panagrolaimomorpha</taxon>
        <taxon>Panagrolaimoidea</taxon>
        <taxon>Panagrolaimidae</taxon>
        <taxon>Panagrellus</taxon>
    </lineage>
</organism>
<feature type="domain" description="XRRM" evidence="8">
    <location>
        <begin position="222"/>
        <end position="345"/>
    </location>
</feature>
<dbReference type="SUPFAM" id="SSF54928">
    <property type="entry name" value="RNA-binding domain, RBD"/>
    <property type="match status" value="1"/>
</dbReference>
<reference evidence="9" key="1">
    <citation type="journal article" date="2013" name="Genetics">
        <title>The draft genome and transcriptome of Panagrellus redivivus are shaped by the harsh demands of a free-living lifestyle.</title>
        <authorList>
            <person name="Srinivasan J."/>
            <person name="Dillman A.R."/>
            <person name="Macchietto M.G."/>
            <person name="Heikkinen L."/>
            <person name="Lakso M."/>
            <person name="Fracchia K.M."/>
            <person name="Antoshechkin I."/>
            <person name="Mortazavi A."/>
            <person name="Wong G."/>
            <person name="Sternberg P.W."/>
        </authorList>
    </citation>
    <scope>NUCLEOTIDE SEQUENCE [LARGE SCALE GENOMIC DNA]</scope>
    <source>
        <strain evidence="9">MT8872</strain>
    </source>
</reference>
<dbReference type="GO" id="GO:0045727">
    <property type="term" value="P:positive regulation of translation"/>
    <property type="evidence" value="ECO:0007669"/>
    <property type="project" value="TreeGrafter"/>
</dbReference>
<dbReference type="CDD" id="cd12291">
    <property type="entry name" value="RRM1_La"/>
    <property type="match status" value="1"/>
</dbReference>
<feature type="domain" description="RRM" evidence="6">
    <location>
        <begin position="105"/>
        <end position="176"/>
    </location>
</feature>
<evidence type="ECO:0000256" key="5">
    <source>
        <dbReference type="SAM" id="MobiDB-lite"/>
    </source>
</evidence>
<dbReference type="FunFam" id="1.10.10.10:FF:000158">
    <property type="entry name" value="La ribonucleoprotein domain family member 7"/>
    <property type="match status" value="1"/>
</dbReference>
<feature type="compositionally biased region" description="Basic and acidic residues" evidence="5">
    <location>
        <begin position="352"/>
        <end position="363"/>
    </location>
</feature>
<reference evidence="10" key="2">
    <citation type="submission" date="2020-10" db="UniProtKB">
        <authorList>
            <consortium name="WormBaseParasite"/>
        </authorList>
    </citation>
    <scope>IDENTIFICATION</scope>
</reference>
<evidence type="ECO:0000256" key="1">
    <source>
        <dbReference type="ARBA" id="ARBA00004123"/>
    </source>
</evidence>
<comment type="subcellular location">
    <subcellularLocation>
        <location evidence="1">Nucleus</location>
    </subcellularLocation>
</comment>
<keyword evidence="2 4" id="KW-0694">RNA-binding</keyword>
<feature type="region of interest" description="Disordered" evidence="5">
    <location>
        <begin position="323"/>
        <end position="363"/>
    </location>
</feature>
<evidence type="ECO:0000259" key="7">
    <source>
        <dbReference type="PROSITE" id="PS50961"/>
    </source>
</evidence>
<proteinExistence type="predicted"/>
<dbReference type="GO" id="GO:1990904">
    <property type="term" value="C:ribonucleoprotein complex"/>
    <property type="evidence" value="ECO:0007669"/>
    <property type="project" value="UniProtKB-UniRule"/>
</dbReference>
<dbReference type="InterPro" id="IPR002344">
    <property type="entry name" value="Lupus_La"/>
</dbReference>
<evidence type="ECO:0000313" key="9">
    <source>
        <dbReference type="Proteomes" id="UP000492821"/>
    </source>
</evidence>
<evidence type="ECO:0000256" key="3">
    <source>
        <dbReference type="ARBA" id="ARBA00023242"/>
    </source>
</evidence>
<dbReference type="GO" id="GO:0005829">
    <property type="term" value="C:cytosol"/>
    <property type="evidence" value="ECO:0007669"/>
    <property type="project" value="TreeGrafter"/>
</dbReference>
<dbReference type="WBParaSite" id="Pan_g2172.t1">
    <property type="protein sequence ID" value="Pan_g2172.t1"/>
    <property type="gene ID" value="Pan_g2172"/>
</dbReference>
<dbReference type="InterPro" id="IPR012677">
    <property type="entry name" value="Nucleotide-bd_a/b_plait_sf"/>
</dbReference>
<accession>A0A7E4VJ83</accession>
<dbReference type="InterPro" id="IPR000504">
    <property type="entry name" value="RRM_dom"/>
</dbReference>
<dbReference type="CDD" id="cd07323">
    <property type="entry name" value="LAM"/>
    <property type="match status" value="1"/>
</dbReference>
<name>A0A7E4VJ83_PANRE</name>
<keyword evidence="9" id="KW-1185">Reference proteome</keyword>
<dbReference type="InterPro" id="IPR014886">
    <property type="entry name" value="La_xRRM"/>
</dbReference>
<protein>
    <submittedName>
        <fullName evidence="10">Lupus La protein</fullName>
    </submittedName>
</protein>
<dbReference type="PANTHER" id="PTHR22792">
    <property type="entry name" value="LUPUS LA PROTEIN-RELATED"/>
    <property type="match status" value="1"/>
</dbReference>
<evidence type="ECO:0000259" key="8">
    <source>
        <dbReference type="PROSITE" id="PS51939"/>
    </source>
</evidence>
<dbReference type="SMART" id="SM00715">
    <property type="entry name" value="LA"/>
    <property type="match status" value="1"/>
</dbReference>
<evidence type="ECO:0000256" key="4">
    <source>
        <dbReference type="PROSITE-ProRule" id="PRU00332"/>
    </source>
</evidence>
<dbReference type="Proteomes" id="UP000492821">
    <property type="component" value="Unassembled WGS sequence"/>
</dbReference>
<dbReference type="PANTHER" id="PTHR22792:SF166">
    <property type="entry name" value="LUPUS LA PROTEIN HOMOLOG"/>
    <property type="match status" value="1"/>
</dbReference>
<dbReference type="SUPFAM" id="SSF46785">
    <property type="entry name" value="Winged helix' DNA-binding domain"/>
    <property type="match status" value="1"/>
</dbReference>
<dbReference type="GO" id="GO:0003729">
    <property type="term" value="F:mRNA binding"/>
    <property type="evidence" value="ECO:0007669"/>
    <property type="project" value="TreeGrafter"/>
</dbReference>
<dbReference type="Pfam" id="PF00076">
    <property type="entry name" value="RRM_1"/>
    <property type="match status" value="1"/>
</dbReference>
<evidence type="ECO:0000259" key="6">
    <source>
        <dbReference type="PROSITE" id="PS50102"/>
    </source>
</evidence>
<dbReference type="PRINTS" id="PR00302">
    <property type="entry name" value="LUPUSLA"/>
</dbReference>
<dbReference type="Gene3D" id="1.10.10.10">
    <property type="entry name" value="Winged helix-like DNA-binding domain superfamily/Winged helix DNA-binding domain"/>
    <property type="match status" value="1"/>
</dbReference>
<dbReference type="GO" id="GO:0010494">
    <property type="term" value="C:cytoplasmic stress granule"/>
    <property type="evidence" value="ECO:0007669"/>
    <property type="project" value="TreeGrafter"/>
</dbReference>
<dbReference type="InterPro" id="IPR045180">
    <property type="entry name" value="La_dom_prot"/>
</dbReference>
<dbReference type="Pfam" id="PF08777">
    <property type="entry name" value="RRM_3"/>
    <property type="match status" value="1"/>
</dbReference>
<dbReference type="InterPro" id="IPR036390">
    <property type="entry name" value="WH_DNA-bd_sf"/>
</dbReference>
<dbReference type="AlphaFoldDB" id="A0A7E4VJ83"/>